<dbReference type="OrthoDB" id="3694244at2759"/>
<organism evidence="1 2">
    <name type="scientific">Alternaria atra</name>
    <dbReference type="NCBI Taxonomy" id="119953"/>
    <lineage>
        <taxon>Eukaryota</taxon>
        <taxon>Fungi</taxon>
        <taxon>Dikarya</taxon>
        <taxon>Ascomycota</taxon>
        <taxon>Pezizomycotina</taxon>
        <taxon>Dothideomycetes</taxon>
        <taxon>Pleosporomycetidae</taxon>
        <taxon>Pleosporales</taxon>
        <taxon>Pleosporineae</taxon>
        <taxon>Pleosporaceae</taxon>
        <taxon>Alternaria</taxon>
        <taxon>Alternaria sect. Ulocladioides</taxon>
    </lineage>
</organism>
<dbReference type="RefSeq" id="XP_043164594.1">
    <property type="nucleotide sequence ID" value="XM_043308659.1"/>
</dbReference>
<protein>
    <recommendedName>
        <fullName evidence="3">NACHT-NTPase and P-loop NTPases N-terminal domain-containing protein</fullName>
    </recommendedName>
</protein>
<dbReference type="AlphaFoldDB" id="A0A8J2HT31"/>
<name>A0A8J2HT31_9PLEO</name>
<evidence type="ECO:0000313" key="1">
    <source>
        <dbReference type="EMBL" id="CAG5142039.1"/>
    </source>
</evidence>
<evidence type="ECO:0000313" key="2">
    <source>
        <dbReference type="Proteomes" id="UP000676310"/>
    </source>
</evidence>
<evidence type="ECO:0008006" key="3">
    <source>
        <dbReference type="Google" id="ProtNLM"/>
    </source>
</evidence>
<dbReference type="Proteomes" id="UP000676310">
    <property type="component" value="Unassembled WGS sequence"/>
</dbReference>
<dbReference type="EMBL" id="CAJRGZ010000015">
    <property type="protein sequence ID" value="CAG5142039.1"/>
    <property type="molecule type" value="Genomic_DNA"/>
</dbReference>
<reference evidence="1" key="1">
    <citation type="submission" date="2021-05" db="EMBL/GenBank/DDBJ databases">
        <authorList>
            <person name="Stam R."/>
        </authorList>
    </citation>
    <scope>NUCLEOTIDE SEQUENCE</scope>
    <source>
        <strain evidence="1">CS162</strain>
    </source>
</reference>
<accession>A0A8J2HT31</accession>
<comment type="caution">
    <text evidence="1">The sequence shown here is derived from an EMBL/GenBank/DDBJ whole genome shotgun (WGS) entry which is preliminary data.</text>
</comment>
<sequence>MEVLTTMGLIANIVQFVDLGGKLISSVRETQTSANVVTKENKSLEGIATEIRDLTMRLDPPTTEAKSDDERGLRRLAQECCQLSEQILRLLNKIVPTKSNSTRRITISAFKNFKHKEEKRELEQKLANCRGQLHLHFNRLTRLVKIRTICLGTLIRV</sequence>
<keyword evidence="2" id="KW-1185">Reference proteome</keyword>
<dbReference type="GeneID" id="67010823"/>
<proteinExistence type="predicted"/>
<gene>
    <name evidence="1" type="ORF">ALTATR162_LOCUS1064</name>
</gene>